<evidence type="ECO:0000313" key="1">
    <source>
        <dbReference type="EMBL" id="CCI49458.1"/>
    </source>
</evidence>
<protein>
    <submittedName>
        <fullName evidence="1">Uncharacterized protein</fullName>
    </submittedName>
</protein>
<reference evidence="1 2" key="1">
    <citation type="submission" date="2012-05" db="EMBL/GenBank/DDBJ databases">
        <title>Recombination and specialization in a pathogen metapopulation.</title>
        <authorList>
            <person name="Gardiner A."/>
            <person name="Kemen E."/>
            <person name="Schultz-Larsen T."/>
            <person name="MacLean D."/>
            <person name="Van Oosterhout C."/>
            <person name="Jones J.D.G."/>
        </authorList>
    </citation>
    <scope>NUCLEOTIDE SEQUENCE [LARGE SCALE GENOMIC DNA]</scope>
    <source>
        <strain evidence="1 2">Ac Nc2</strain>
    </source>
</reference>
<proteinExistence type="predicted"/>
<comment type="caution">
    <text evidence="1">The sequence shown here is derived from an EMBL/GenBank/DDBJ whole genome shotgun (WGS) entry which is preliminary data.</text>
</comment>
<gene>
    <name evidence="1" type="ORF">BN9_107740</name>
</gene>
<dbReference type="Proteomes" id="UP000053237">
    <property type="component" value="Unassembled WGS sequence"/>
</dbReference>
<dbReference type="AlphaFoldDB" id="A0A024GRE6"/>
<accession>A0A024GRE6</accession>
<dbReference type="EMBL" id="CAIX01000299">
    <property type="protein sequence ID" value="CCI49458.1"/>
    <property type="molecule type" value="Genomic_DNA"/>
</dbReference>
<dbReference type="InParanoid" id="A0A024GRE6"/>
<name>A0A024GRE6_9STRA</name>
<keyword evidence="2" id="KW-1185">Reference proteome</keyword>
<sequence>MIEEKAILAEPDQNTPRRIAEHILTQQIDITTQQERRVLLAKQLGSQPTILSEALDHKLEDRIDKSQRMYVRTQDRKECVAEVISHAMRNKKTLILDTDITLWAKWIHEGIDECCAPHVNSYCDSASIIGVTSWMQLNVLLSYQISQRSSSSPDLLILGPVKKLFSRHISGTQSLDCAGLNYKRQIELQLKKISYAYYRKRATLPGAKWSPMDLVLLACLHMTTNLNENNAL</sequence>
<evidence type="ECO:0000313" key="2">
    <source>
        <dbReference type="Proteomes" id="UP000053237"/>
    </source>
</evidence>
<organism evidence="1 2">
    <name type="scientific">Albugo candida</name>
    <dbReference type="NCBI Taxonomy" id="65357"/>
    <lineage>
        <taxon>Eukaryota</taxon>
        <taxon>Sar</taxon>
        <taxon>Stramenopiles</taxon>
        <taxon>Oomycota</taxon>
        <taxon>Peronosporomycetes</taxon>
        <taxon>Albuginales</taxon>
        <taxon>Albuginaceae</taxon>
        <taxon>Albugo</taxon>
    </lineage>
</organism>